<proteinExistence type="predicted"/>
<gene>
    <name evidence="1" type="ORF">M9458_046955</name>
</gene>
<dbReference type="Pfam" id="PF08238">
    <property type="entry name" value="Sel1"/>
    <property type="match status" value="3"/>
</dbReference>
<dbReference type="PANTHER" id="PTHR44444:SF1">
    <property type="entry name" value="PROTEIN SEL-1 HOMOLOG 3"/>
    <property type="match status" value="1"/>
</dbReference>
<dbReference type="Gene3D" id="1.25.40.10">
    <property type="entry name" value="Tetratricopeptide repeat domain"/>
    <property type="match status" value="1"/>
</dbReference>
<dbReference type="PANTHER" id="PTHR44444">
    <property type="entry name" value="PROTEIN SEL-1 HOMOLOG 3"/>
    <property type="match status" value="1"/>
</dbReference>
<dbReference type="SUPFAM" id="SSF81901">
    <property type="entry name" value="HCP-like"/>
    <property type="match status" value="1"/>
</dbReference>
<reference evidence="1 2" key="1">
    <citation type="submission" date="2024-05" db="EMBL/GenBank/DDBJ databases">
        <title>Genome sequencing and assembly of Indian major carp, Cirrhinus mrigala (Hamilton, 1822).</title>
        <authorList>
            <person name="Mohindra V."/>
            <person name="Chowdhury L.M."/>
            <person name="Lal K."/>
            <person name="Jena J.K."/>
        </authorList>
    </citation>
    <scope>NUCLEOTIDE SEQUENCE [LARGE SCALE GENOMIC DNA]</scope>
    <source>
        <strain evidence="1">CM1030</strain>
        <tissue evidence="1">Blood</tissue>
    </source>
</reference>
<dbReference type="InterPro" id="IPR011990">
    <property type="entry name" value="TPR-like_helical_dom_sf"/>
</dbReference>
<evidence type="ECO:0008006" key="3">
    <source>
        <dbReference type="Google" id="ProtNLM"/>
    </source>
</evidence>
<dbReference type="SMART" id="SM00671">
    <property type="entry name" value="SEL1"/>
    <property type="match status" value="1"/>
</dbReference>
<name>A0ABD0N9X3_CIRMR</name>
<evidence type="ECO:0000313" key="1">
    <source>
        <dbReference type="EMBL" id="KAL0158879.1"/>
    </source>
</evidence>
<keyword evidence="2" id="KW-1185">Reference proteome</keyword>
<organism evidence="1 2">
    <name type="scientific">Cirrhinus mrigala</name>
    <name type="common">Mrigala</name>
    <dbReference type="NCBI Taxonomy" id="683832"/>
    <lineage>
        <taxon>Eukaryota</taxon>
        <taxon>Metazoa</taxon>
        <taxon>Chordata</taxon>
        <taxon>Craniata</taxon>
        <taxon>Vertebrata</taxon>
        <taxon>Euteleostomi</taxon>
        <taxon>Actinopterygii</taxon>
        <taxon>Neopterygii</taxon>
        <taxon>Teleostei</taxon>
        <taxon>Ostariophysi</taxon>
        <taxon>Cypriniformes</taxon>
        <taxon>Cyprinidae</taxon>
        <taxon>Labeoninae</taxon>
        <taxon>Labeonini</taxon>
        <taxon>Cirrhinus</taxon>
    </lineage>
</organism>
<accession>A0ABD0N9X3</accession>
<dbReference type="InterPro" id="IPR006597">
    <property type="entry name" value="Sel1-like"/>
</dbReference>
<evidence type="ECO:0000313" key="2">
    <source>
        <dbReference type="Proteomes" id="UP001529510"/>
    </source>
</evidence>
<protein>
    <recommendedName>
        <fullName evidence="3">Sel1 repeat family protein</fullName>
    </recommendedName>
</protein>
<comment type="caution">
    <text evidence="1">The sequence shown here is derived from an EMBL/GenBank/DDBJ whole genome shotgun (WGS) entry which is preliminary data.</text>
</comment>
<sequence length="93" mass="10275">GSVEALNGLGWYYSTIVKDGRKAFRYFDRDGLFNVGVYHLNGENPDQPDRNETAAFHYFLEAAHLGHVDGAVQSALFLSTGAIQGVQRDQDKA</sequence>
<dbReference type="AlphaFoldDB" id="A0ABD0N9X3"/>
<dbReference type="EMBL" id="JAMKFB020000023">
    <property type="protein sequence ID" value="KAL0158879.1"/>
    <property type="molecule type" value="Genomic_DNA"/>
</dbReference>
<feature type="non-terminal residue" evidence="1">
    <location>
        <position position="1"/>
    </location>
</feature>
<dbReference type="InterPro" id="IPR042756">
    <property type="entry name" value="Sel-1L3"/>
</dbReference>
<feature type="non-terminal residue" evidence="1">
    <location>
        <position position="93"/>
    </location>
</feature>
<dbReference type="Proteomes" id="UP001529510">
    <property type="component" value="Unassembled WGS sequence"/>
</dbReference>